<dbReference type="FunFam" id="2.170.130.10:FF:000001">
    <property type="entry name" value="Catecholate siderophore TonB-dependent receptor"/>
    <property type="match status" value="1"/>
</dbReference>
<evidence type="ECO:0000256" key="2">
    <source>
        <dbReference type="ARBA" id="ARBA00009810"/>
    </source>
</evidence>
<comment type="subcellular location">
    <subcellularLocation>
        <location evidence="1 14">Cell outer membrane</location>
        <topology evidence="1 14">Multi-pass membrane protein</topology>
    </subcellularLocation>
</comment>
<evidence type="ECO:0000256" key="5">
    <source>
        <dbReference type="ARBA" id="ARBA00022496"/>
    </source>
</evidence>
<dbReference type="AlphaFoldDB" id="A0A3D4VAU0"/>
<dbReference type="SMART" id="SM00965">
    <property type="entry name" value="STN"/>
    <property type="match status" value="1"/>
</dbReference>
<dbReference type="GO" id="GO:0015344">
    <property type="term" value="F:siderophore uptake transmembrane transporter activity"/>
    <property type="evidence" value="ECO:0007669"/>
    <property type="project" value="TreeGrafter"/>
</dbReference>
<keyword evidence="11 14" id="KW-0472">Membrane</keyword>
<dbReference type="PANTHER" id="PTHR32552">
    <property type="entry name" value="FERRICHROME IRON RECEPTOR-RELATED"/>
    <property type="match status" value="1"/>
</dbReference>
<comment type="caution">
    <text evidence="18">The sequence shown here is derived from an EMBL/GenBank/DDBJ whole genome shotgun (WGS) entry which is preliminary data.</text>
</comment>
<evidence type="ECO:0000256" key="4">
    <source>
        <dbReference type="ARBA" id="ARBA00022452"/>
    </source>
</evidence>
<dbReference type="Gene3D" id="2.40.170.20">
    <property type="entry name" value="TonB-dependent receptor, beta-barrel domain"/>
    <property type="match status" value="1"/>
</dbReference>
<dbReference type="EMBL" id="DPIY01000010">
    <property type="protein sequence ID" value="HCT58221.1"/>
    <property type="molecule type" value="Genomic_DNA"/>
</dbReference>
<evidence type="ECO:0000256" key="11">
    <source>
        <dbReference type="ARBA" id="ARBA00023136"/>
    </source>
</evidence>
<dbReference type="Pfam" id="PF00593">
    <property type="entry name" value="TonB_dep_Rec_b-barrel"/>
    <property type="match status" value="1"/>
</dbReference>
<proteinExistence type="inferred from homology"/>
<keyword evidence="5" id="KW-0410">Iron transport</keyword>
<keyword evidence="13 14" id="KW-0998">Cell outer membrane</keyword>
<keyword evidence="12 18" id="KW-0675">Receptor</keyword>
<dbReference type="GO" id="GO:0015891">
    <property type="term" value="P:siderophore transport"/>
    <property type="evidence" value="ECO:0007669"/>
    <property type="project" value="InterPro"/>
</dbReference>
<evidence type="ECO:0000256" key="13">
    <source>
        <dbReference type="ARBA" id="ARBA00023237"/>
    </source>
</evidence>
<dbReference type="InterPro" id="IPR012910">
    <property type="entry name" value="Plug_dom"/>
</dbReference>
<dbReference type="Pfam" id="PF07715">
    <property type="entry name" value="Plug"/>
    <property type="match status" value="1"/>
</dbReference>
<name>A0A3D4VAU0_9BACT</name>
<comment type="similarity">
    <text evidence="2 14 15">Belongs to the TonB-dependent receptor family.</text>
</comment>
<evidence type="ECO:0000256" key="7">
    <source>
        <dbReference type="ARBA" id="ARBA00022729"/>
    </source>
</evidence>
<feature type="region of interest" description="Disordered" evidence="16">
    <location>
        <begin position="33"/>
        <end position="52"/>
    </location>
</feature>
<keyword evidence="9" id="KW-0406">Ion transport</keyword>
<evidence type="ECO:0000256" key="15">
    <source>
        <dbReference type="RuleBase" id="RU003357"/>
    </source>
</evidence>
<evidence type="ECO:0000259" key="17">
    <source>
        <dbReference type="SMART" id="SM00965"/>
    </source>
</evidence>
<dbReference type="InterPro" id="IPR037066">
    <property type="entry name" value="Plug_dom_sf"/>
</dbReference>
<evidence type="ECO:0000256" key="10">
    <source>
        <dbReference type="ARBA" id="ARBA00023077"/>
    </source>
</evidence>
<dbReference type="InterPro" id="IPR036942">
    <property type="entry name" value="Beta-barrel_TonB_sf"/>
</dbReference>
<keyword evidence="3 14" id="KW-0813">Transport</keyword>
<keyword evidence="4 14" id="KW-1134">Transmembrane beta strand</keyword>
<dbReference type="PROSITE" id="PS52016">
    <property type="entry name" value="TONB_DEPENDENT_REC_3"/>
    <property type="match status" value="1"/>
</dbReference>
<evidence type="ECO:0000256" key="14">
    <source>
        <dbReference type="PROSITE-ProRule" id="PRU01360"/>
    </source>
</evidence>
<evidence type="ECO:0000256" key="3">
    <source>
        <dbReference type="ARBA" id="ARBA00022448"/>
    </source>
</evidence>
<keyword evidence="6 14" id="KW-0812">Transmembrane</keyword>
<evidence type="ECO:0000256" key="12">
    <source>
        <dbReference type="ARBA" id="ARBA00023170"/>
    </source>
</evidence>
<evidence type="ECO:0000256" key="8">
    <source>
        <dbReference type="ARBA" id="ARBA00023004"/>
    </source>
</evidence>
<feature type="domain" description="Secretin/TonB short N-terminal" evidence="17">
    <location>
        <begin position="70"/>
        <end position="120"/>
    </location>
</feature>
<dbReference type="InterPro" id="IPR039426">
    <property type="entry name" value="TonB-dep_rcpt-like"/>
</dbReference>
<dbReference type="GO" id="GO:0038023">
    <property type="term" value="F:signaling receptor activity"/>
    <property type="evidence" value="ECO:0007669"/>
    <property type="project" value="InterPro"/>
</dbReference>
<evidence type="ECO:0000256" key="1">
    <source>
        <dbReference type="ARBA" id="ARBA00004571"/>
    </source>
</evidence>
<dbReference type="NCBIfam" id="TIGR01783">
    <property type="entry name" value="TonB-siderophor"/>
    <property type="match status" value="1"/>
</dbReference>
<dbReference type="InterPro" id="IPR010105">
    <property type="entry name" value="TonB_sidphr_rcpt"/>
</dbReference>
<dbReference type="Gene3D" id="3.55.50.30">
    <property type="match status" value="1"/>
</dbReference>
<keyword evidence="10 15" id="KW-0798">TonB box</keyword>
<evidence type="ECO:0000256" key="6">
    <source>
        <dbReference type="ARBA" id="ARBA00022692"/>
    </source>
</evidence>
<keyword evidence="8" id="KW-0408">Iron</keyword>
<keyword evidence="7" id="KW-0732">Signal</keyword>
<gene>
    <name evidence="18" type="ORF">DGD08_13535</name>
</gene>
<protein>
    <submittedName>
        <fullName evidence="18">TonB-dependent siderophore receptor</fullName>
    </submittedName>
</protein>
<evidence type="ECO:0000313" key="18">
    <source>
        <dbReference type="EMBL" id="HCT58221.1"/>
    </source>
</evidence>
<organism evidence="18 19">
    <name type="scientific">Gemmatimonas aurantiaca</name>
    <dbReference type="NCBI Taxonomy" id="173480"/>
    <lineage>
        <taxon>Bacteria</taxon>
        <taxon>Pseudomonadati</taxon>
        <taxon>Gemmatimonadota</taxon>
        <taxon>Gemmatimonadia</taxon>
        <taxon>Gemmatimonadales</taxon>
        <taxon>Gemmatimonadaceae</taxon>
        <taxon>Gemmatimonas</taxon>
    </lineage>
</organism>
<dbReference type="Proteomes" id="UP000264071">
    <property type="component" value="Unassembled WGS sequence"/>
</dbReference>
<evidence type="ECO:0000313" key="19">
    <source>
        <dbReference type="Proteomes" id="UP000264071"/>
    </source>
</evidence>
<sequence>MKKKRNSSHKALTGVLMATSAVGLAPAKLPAQGVEARSRAQQPAARPERFDVPAGPLDAALKQFEAATALTLRIDAPIVGMQTKGVQGEFTPQQALARLLDGSGLTFVFTGEKVVMLRPRGSTVLDAVNVTATPRVSSAKYTAPQVDITRSVAVIPKDILQAQGATSLRDAIRNVPGITINAGEGGGGMPGDNFNIRGFSAANDLFVDGVRDLSGFARESFNLEQVEVLKGPNSGITGRGSTGGTINMVTKVPSLRADRSGAIVLGSADQRRATADVNQPLHVPGIPGAAVRVAAVSSNSGVAGNDVIEYNSWGVAPSLSVGLGTSTQVTLAYTRSEQDNIPSYGVETFNGVPTVDTRHFFGLRSLDFEKVNSNNLALKAAHVFNEHLTLRNQFSSAHSDVGRIVTPVNPTTGARSPKTHAVENDILTNQTNLTSSFETGAVGHDFVAGAEFTRENSLRGAYTIATRPFPTIANLNAPTADADYQSAITRTVTRTVRAQSAALYAFETMKIGSKLELNGGLRWDSYKPEYTDSASKATIASTGNAPVRTTNVSGNAAVNFKPTVGSSLYFSYGTSFNPATENLSNDAVSANSKLPPEKSRSLEVGAKWELFKQRLLTSFALFRTEKTNARTTDPANPGLGTILAGKQKVEGGEVSVTGRITDHWAVLAGYSRMSGKYVESPNPAQTDAPFTNVPAHSLNAWTSYAVTKRLEVGGGGRYVDRRLLRATATSTVYVPAYRTYDAMAKYQLSSTLGLQVNLMNLTDELYYDSGRMWVPAAGRAVSVTTSVKF</sequence>
<dbReference type="Gene3D" id="2.170.130.10">
    <property type="entry name" value="TonB-dependent receptor, plug domain"/>
    <property type="match status" value="1"/>
</dbReference>
<dbReference type="GO" id="GO:0009279">
    <property type="term" value="C:cell outer membrane"/>
    <property type="evidence" value="ECO:0007669"/>
    <property type="project" value="UniProtKB-SubCell"/>
</dbReference>
<evidence type="ECO:0000256" key="9">
    <source>
        <dbReference type="ARBA" id="ARBA00023065"/>
    </source>
</evidence>
<dbReference type="PANTHER" id="PTHR32552:SF83">
    <property type="entry name" value="BLR3904 PROTEIN"/>
    <property type="match status" value="1"/>
</dbReference>
<evidence type="ECO:0000256" key="16">
    <source>
        <dbReference type="SAM" id="MobiDB-lite"/>
    </source>
</evidence>
<dbReference type="InterPro" id="IPR011662">
    <property type="entry name" value="Secretin/TonB_short_N"/>
</dbReference>
<dbReference type="InterPro" id="IPR000531">
    <property type="entry name" value="Beta-barrel_TonB"/>
</dbReference>
<accession>A0A3D4VAU0</accession>
<dbReference type="SUPFAM" id="SSF56935">
    <property type="entry name" value="Porins"/>
    <property type="match status" value="1"/>
</dbReference>
<reference evidence="18 19" key="1">
    <citation type="journal article" date="2018" name="Nat. Biotechnol.">
        <title>A standardized bacterial taxonomy based on genome phylogeny substantially revises the tree of life.</title>
        <authorList>
            <person name="Parks D.H."/>
            <person name="Chuvochina M."/>
            <person name="Waite D.W."/>
            <person name="Rinke C."/>
            <person name="Skarshewski A."/>
            <person name="Chaumeil P.A."/>
            <person name="Hugenholtz P."/>
        </authorList>
    </citation>
    <scope>NUCLEOTIDE SEQUENCE [LARGE SCALE GENOMIC DNA]</scope>
    <source>
        <strain evidence="18">UBA8844</strain>
    </source>
</reference>
<dbReference type="Pfam" id="PF07660">
    <property type="entry name" value="STN"/>
    <property type="match status" value="1"/>
</dbReference>
<dbReference type="CDD" id="cd01347">
    <property type="entry name" value="ligand_gated_channel"/>
    <property type="match status" value="1"/>
</dbReference>